<dbReference type="Proteomes" id="UP001139028">
    <property type="component" value="Unassembled WGS sequence"/>
</dbReference>
<proteinExistence type="predicted"/>
<protein>
    <submittedName>
        <fullName evidence="1">Uncharacterized protein</fullName>
    </submittedName>
</protein>
<reference evidence="1" key="1">
    <citation type="journal article" date="2022" name="Arch. Microbiol.">
        <title>Microbulbifer okhotskensis sp. nov., isolated from a deep bottom sediment of the Okhotsk Sea.</title>
        <authorList>
            <person name="Romanenko L."/>
            <person name="Kurilenko V."/>
            <person name="Otstavnykh N."/>
            <person name="Velansky P."/>
            <person name="Isaeva M."/>
            <person name="Mikhailov V."/>
        </authorList>
    </citation>
    <scope>NUCLEOTIDE SEQUENCE</scope>
    <source>
        <strain evidence="1">OS29</strain>
    </source>
</reference>
<comment type="caution">
    <text evidence="1">The sequence shown here is derived from an EMBL/GenBank/DDBJ whole genome shotgun (WGS) entry which is preliminary data.</text>
</comment>
<gene>
    <name evidence="1" type="ORF">MO867_22340</name>
</gene>
<evidence type="ECO:0000313" key="1">
    <source>
        <dbReference type="EMBL" id="MCO1337067.1"/>
    </source>
</evidence>
<dbReference type="RefSeq" id="WP_252473271.1">
    <property type="nucleotide sequence ID" value="NZ_JALBWM010000327.1"/>
</dbReference>
<dbReference type="EMBL" id="JALBWM010000327">
    <property type="protein sequence ID" value="MCO1337067.1"/>
    <property type="molecule type" value="Genomic_DNA"/>
</dbReference>
<dbReference type="AlphaFoldDB" id="A0A9X2ERK2"/>
<organism evidence="1 2">
    <name type="scientific">Microbulbifer okhotskensis</name>
    <dbReference type="NCBI Taxonomy" id="2926617"/>
    <lineage>
        <taxon>Bacteria</taxon>
        <taxon>Pseudomonadati</taxon>
        <taxon>Pseudomonadota</taxon>
        <taxon>Gammaproteobacteria</taxon>
        <taxon>Cellvibrionales</taxon>
        <taxon>Microbulbiferaceae</taxon>
        <taxon>Microbulbifer</taxon>
    </lineage>
</organism>
<accession>A0A9X2ERK2</accession>
<name>A0A9X2ERK2_9GAMM</name>
<sequence length="151" mass="16322">MIKNGLAVFLVFGLLCCSEPAGVRKEIEPSSQESFGETGTDLVYQTEDSNAPGHLQAGNRLKAVEVIQGAAGVAVNKVDRKPIDTSVAIEADVVPADRYDFSRKNILPNLFDQNSDEDGVTFGGKLISNPKNPDYFDSVEGIEFSIEVKTQ</sequence>
<evidence type="ECO:0000313" key="2">
    <source>
        <dbReference type="Proteomes" id="UP001139028"/>
    </source>
</evidence>
<keyword evidence="2" id="KW-1185">Reference proteome</keyword>